<accession>A0A4Y2K683</accession>
<dbReference type="PANTHER" id="PTHR15710">
    <property type="entry name" value="E3 UBIQUITIN-PROTEIN LIGASE PRAJA"/>
    <property type="match status" value="1"/>
</dbReference>
<name>A0A4Y2K683_ARAVE</name>
<dbReference type="AlphaFoldDB" id="A0A4Y2K683"/>
<dbReference type="OrthoDB" id="290834at2759"/>
<comment type="caution">
    <text evidence="7">The sequence shown here is derived from an EMBL/GenBank/DDBJ whole genome shotgun (WGS) entry which is preliminary data.</text>
</comment>
<dbReference type="InterPro" id="IPR001841">
    <property type="entry name" value="Znf_RING"/>
</dbReference>
<dbReference type="SMART" id="SM00184">
    <property type="entry name" value="RING"/>
    <property type="match status" value="1"/>
</dbReference>
<evidence type="ECO:0000256" key="4">
    <source>
        <dbReference type="PROSITE-ProRule" id="PRU00175"/>
    </source>
</evidence>
<organism evidence="7 8">
    <name type="scientific">Araneus ventricosus</name>
    <name type="common">Orbweaver spider</name>
    <name type="synonym">Epeira ventricosa</name>
    <dbReference type="NCBI Taxonomy" id="182803"/>
    <lineage>
        <taxon>Eukaryota</taxon>
        <taxon>Metazoa</taxon>
        <taxon>Ecdysozoa</taxon>
        <taxon>Arthropoda</taxon>
        <taxon>Chelicerata</taxon>
        <taxon>Arachnida</taxon>
        <taxon>Araneae</taxon>
        <taxon>Araneomorphae</taxon>
        <taxon>Entelegynae</taxon>
        <taxon>Araneoidea</taxon>
        <taxon>Araneidae</taxon>
        <taxon>Araneus</taxon>
    </lineage>
</organism>
<evidence type="ECO:0000256" key="3">
    <source>
        <dbReference type="ARBA" id="ARBA00022833"/>
    </source>
</evidence>
<dbReference type="InterPro" id="IPR013083">
    <property type="entry name" value="Znf_RING/FYVE/PHD"/>
</dbReference>
<dbReference type="SUPFAM" id="SSF57850">
    <property type="entry name" value="RING/U-box"/>
    <property type="match status" value="1"/>
</dbReference>
<dbReference type="PROSITE" id="PS50089">
    <property type="entry name" value="ZF_RING_2"/>
    <property type="match status" value="1"/>
</dbReference>
<dbReference type="Proteomes" id="UP000499080">
    <property type="component" value="Unassembled WGS sequence"/>
</dbReference>
<gene>
    <name evidence="7" type="ORF">AVEN_128816_1</name>
</gene>
<feature type="region of interest" description="Disordered" evidence="5">
    <location>
        <begin position="1"/>
        <end position="111"/>
    </location>
</feature>
<keyword evidence="3" id="KW-0862">Zinc</keyword>
<evidence type="ECO:0000256" key="1">
    <source>
        <dbReference type="ARBA" id="ARBA00022723"/>
    </source>
</evidence>
<keyword evidence="8" id="KW-1185">Reference proteome</keyword>
<keyword evidence="2 4" id="KW-0863">Zinc-finger</keyword>
<dbReference type="EMBL" id="BGPR01004220">
    <property type="protein sequence ID" value="GBM97285.1"/>
    <property type="molecule type" value="Genomic_DNA"/>
</dbReference>
<dbReference type="Pfam" id="PF13639">
    <property type="entry name" value="zf-RING_2"/>
    <property type="match status" value="1"/>
</dbReference>
<keyword evidence="1" id="KW-0479">Metal-binding</keyword>
<evidence type="ECO:0000313" key="7">
    <source>
        <dbReference type="EMBL" id="GBM97285.1"/>
    </source>
</evidence>
<feature type="domain" description="RING-type" evidence="6">
    <location>
        <begin position="151"/>
        <end position="192"/>
    </location>
</feature>
<sequence>MNWKKKQRVFRSASADIGKGIKGGVVTESALKRKHSQDVSDKRMASTMQTGTDTDAPRKRLRNENSGVTSAITQDATTSGENQLPSVPFQASGNRNHSPHASDGAATSSVLTGTDLDTHSAIVQEASTSGEGQAPSRDTPMAIDTPTEFACPLCPNTSFLRHQIKRLLCSHVFHQSCIDKWLSKNRYCPVCRAPYTKLTSLGNRRPQRKRRPRSNNRPL</sequence>
<dbReference type="Gene3D" id="3.30.40.10">
    <property type="entry name" value="Zinc/RING finger domain, C3HC4 (zinc finger)"/>
    <property type="match status" value="1"/>
</dbReference>
<protein>
    <recommendedName>
        <fullName evidence="6">RING-type domain-containing protein</fullName>
    </recommendedName>
</protein>
<evidence type="ECO:0000313" key="8">
    <source>
        <dbReference type="Proteomes" id="UP000499080"/>
    </source>
</evidence>
<evidence type="ECO:0000259" key="6">
    <source>
        <dbReference type="PROSITE" id="PS50089"/>
    </source>
</evidence>
<dbReference type="GO" id="GO:0008270">
    <property type="term" value="F:zinc ion binding"/>
    <property type="evidence" value="ECO:0007669"/>
    <property type="project" value="UniProtKB-KW"/>
</dbReference>
<evidence type="ECO:0000256" key="5">
    <source>
        <dbReference type="SAM" id="MobiDB-lite"/>
    </source>
</evidence>
<reference evidence="7 8" key="1">
    <citation type="journal article" date="2019" name="Sci. Rep.">
        <title>Orb-weaving spider Araneus ventricosus genome elucidates the spidroin gene catalogue.</title>
        <authorList>
            <person name="Kono N."/>
            <person name="Nakamura H."/>
            <person name="Ohtoshi R."/>
            <person name="Moran D.A.P."/>
            <person name="Shinohara A."/>
            <person name="Yoshida Y."/>
            <person name="Fujiwara M."/>
            <person name="Mori M."/>
            <person name="Tomita M."/>
            <person name="Arakawa K."/>
        </authorList>
    </citation>
    <scope>NUCLEOTIDE SEQUENCE [LARGE SCALE GENOMIC DNA]</scope>
</reference>
<feature type="compositionally biased region" description="Polar residues" evidence="5">
    <location>
        <begin position="64"/>
        <end position="96"/>
    </location>
</feature>
<proteinExistence type="predicted"/>
<evidence type="ECO:0000256" key="2">
    <source>
        <dbReference type="ARBA" id="ARBA00022771"/>
    </source>
</evidence>